<dbReference type="RefSeq" id="XP_015596350.1">
    <property type="nucleotide sequence ID" value="XM_015740864.2"/>
</dbReference>
<evidence type="ECO:0000313" key="12">
    <source>
        <dbReference type="Proteomes" id="UP000694920"/>
    </source>
</evidence>
<proteinExistence type="inferred from homology"/>
<evidence type="ECO:0000256" key="10">
    <source>
        <dbReference type="ARBA" id="ARBA00023136"/>
    </source>
</evidence>
<dbReference type="Pfam" id="PF04188">
    <property type="entry name" value="Mannosyl_trans2"/>
    <property type="match status" value="1"/>
</dbReference>
<dbReference type="KEGG" id="ccin:107268263"/>
<keyword evidence="4 11" id="KW-0337">GPI-anchor biosynthesis</keyword>
<dbReference type="GO" id="GO:0031501">
    <property type="term" value="C:mannosyltransferase complex"/>
    <property type="evidence" value="ECO:0007669"/>
    <property type="project" value="TreeGrafter"/>
</dbReference>
<evidence type="ECO:0000256" key="3">
    <source>
        <dbReference type="ARBA" id="ARBA00008698"/>
    </source>
</evidence>
<dbReference type="GO" id="GO:0004376">
    <property type="term" value="F:GPI mannosyltransferase activity"/>
    <property type="evidence" value="ECO:0007669"/>
    <property type="project" value="InterPro"/>
</dbReference>
<evidence type="ECO:0000256" key="9">
    <source>
        <dbReference type="ARBA" id="ARBA00022989"/>
    </source>
</evidence>
<sequence length="505" mass="59237">MMKRYQLREKILWFALISRVFVLIAQFILNLLCPDHDAGVFISPKDQFEIQERSIWDTLIHLFLGGLTRWDAQYFLHIAKYGYTYENTLAFFPLFPWTIRCLTKIFLVLLLPLGFSVQEDSVLLLTATLLNLVCFVGSACTLYDLSYKVLGDPVTAYKASVLFCINPASIFFTAAYTESMFTYLTFRSMLAYAEGTSWQWLSVSLSAIVRSNGLTNIGFLVYGWLQKTVDFIQASELTFLITSSRPISYQRRIQFVLFFGYHLVIRFMKIIGILILTSSPFLLIQVYNYLIFCVEEMPNFPKQVLDYGFDNGFLLPGSRDLLWCRYSIPMAYSHVQSRYWNVGFVKYYEFKQIPNFILAVPVLYIMLAGSFRYLYEHKSELYTLGLKQAFIKSRYSMKMFVFVVHGLFLTIFCLLFVHIQVSTRLLCSASPLVYWYCAYIMSYQPEKLHKNMYTICEYPDNLISKWRVFFMTQEKYTTNDKLVLIYFIGYLLIGCFMYSNFLPWT</sequence>
<keyword evidence="6 11" id="KW-0808">Transferase</keyword>
<evidence type="ECO:0000256" key="1">
    <source>
        <dbReference type="ARBA" id="ARBA00004477"/>
    </source>
</evidence>
<feature type="transmembrane region" description="Helical" evidence="11">
    <location>
        <begin position="356"/>
        <end position="375"/>
    </location>
</feature>
<evidence type="ECO:0000256" key="6">
    <source>
        <dbReference type="ARBA" id="ARBA00022679"/>
    </source>
</evidence>
<keyword evidence="5 11" id="KW-0328">Glycosyltransferase</keyword>
<evidence type="ECO:0000313" key="13">
    <source>
        <dbReference type="RefSeq" id="XP_015596350.1"/>
    </source>
</evidence>
<dbReference type="PANTHER" id="PTHR12468">
    <property type="entry name" value="GPI MANNOSYLTRANSFERASE 2"/>
    <property type="match status" value="1"/>
</dbReference>
<dbReference type="PANTHER" id="PTHR12468:SF2">
    <property type="entry name" value="GPI MANNOSYLTRANSFERASE 2"/>
    <property type="match status" value="1"/>
</dbReference>
<feature type="transmembrane region" description="Helical" evidence="11">
    <location>
        <begin position="482"/>
        <end position="501"/>
    </location>
</feature>
<keyword evidence="9 11" id="KW-1133">Transmembrane helix</keyword>
<evidence type="ECO:0000256" key="4">
    <source>
        <dbReference type="ARBA" id="ARBA00022502"/>
    </source>
</evidence>
<keyword evidence="8 11" id="KW-0256">Endoplasmic reticulum</keyword>
<dbReference type="GeneID" id="107268263"/>
<accession>A0AAJ7BWV5</accession>
<evidence type="ECO:0000256" key="11">
    <source>
        <dbReference type="RuleBase" id="RU363112"/>
    </source>
</evidence>
<dbReference type="EC" id="2.4.1.-" evidence="11"/>
<feature type="transmembrane region" description="Helical" evidence="11">
    <location>
        <begin position="94"/>
        <end position="115"/>
    </location>
</feature>
<evidence type="ECO:0000256" key="5">
    <source>
        <dbReference type="ARBA" id="ARBA00022676"/>
    </source>
</evidence>
<feature type="transmembrane region" description="Helical" evidence="11">
    <location>
        <begin position="423"/>
        <end position="442"/>
    </location>
</feature>
<dbReference type="InterPro" id="IPR007315">
    <property type="entry name" value="PIG-V/Gpi18"/>
</dbReference>
<comment type="subcellular location">
    <subcellularLocation>
        <location evidence="1 11">Endoplasmic reticulum membrane</location>
        <topology evidence="1 11">Multi-pass membrane protein</topology>
    </subcellularLocation>
</comment>
<evidence type="ECO:0000256" key="8">
    <source>
        <dbReference type="ARBA" id="ARBA00022824"/>
    </source>
</evidence>
<dbReference type="AlphaFoldDB" id="A0AAJ7BWV5"/>
<organism evidence="12 13">
    <name type="scientific">Cephus cinctus</name>
    <name type="common">Wheat stem sawfly</name>
    <dbReference type="NCBI Taxonomy" id="211228"/>
    <lineage>
        <taxon>Eukaryota</taxon>
        <taxon>Metazoa</taxon>
        <taxon>Ecdysozoa</taxon>
        <taxon>Arthropoda</taxon>
        <taxon>Hexapoda</taxon>
        <taxon>Insecta</taxon>
        <taxon>Pterygota</taxon>
        <taxon>Neoptera</taxon>
        <taxon>Endopterygota</taxon>
        <taxon>Hymenoptera</taxon>
        <taxon>Cephoidea</taxon>
        <taxon>Cephidae</taxon>
        <taxon>Cephus</taxon>
    </lineage>
</organism>
<keyword evidence="10 11" id="KW-0472">Membrane</keyword>
<gene>
    <name evidence="13" type="primary">LOC107268263</name>
</gene>
<evidence type="ECO:0000256" key="7">
    <source>
        <dbReference type="ARBA" id="ARBA00022692"/>
    </source>
</evidence>
<name>A0AAJ7BWV5_CEPCN</name>
<comment type="pathway">
    <text evidence="2 11">Glycolipid biosynthesis; glycosylphosphatidylinositol-anchor biosynthesis.</text>
</comment>
<feature type="transmembrane region" description="Helical" evidence="11">
    <location>
        <begin position="12"/>
        <end position="32"/>
    </location>
</feature>
<dbReference type="GO" id="GO:0000009">
    <property type="term" value="F:alpha-1,6-mannosyltransferase activity"/>
    <property type="evidence" value="ECO:0007669"/>
    <property type="project" value="InterPro"/>
</dbReference>
<keyword evidence="12" id="KW-1185">Reference proteome</keyword>
<keyword evidence="7 11" id="KW-0812">Transmembrane</keyword>
<feature type="transmembrane region" description="Helical" evidence="11">
    <location>
        <begin position="157"/>
        <end position="177"/>
    </location>
</feature>
<feature type="transmembrane region" description="Helical" evidence="11">
    <location>
        <begin position="395"/>
        <end position="417"/>
    </location>
</feature>
<protein>
    <recommendedName>
        <fullName evidence="11">GPI mannosyltransferase 2</fullName>
        <ecNumber evidence="11">2.4.1.-</ecNumber>
    </recommendedName>
</protein>
<dbReference type="CTD" id="19835383"/>
<evidence type="ECO:0000256" key="2">
    <source>
        <dbReference type="ARBA" id="ARBA00004687"/>
    </source>
</evidence>
<dbReference type="GO" id="GO:0005789">
    <property type="term" value="C:endoplasmic reticulum membrane"/>
    <property type="evidence" value="ECO:0007669"/>
    <property type="project" value="UniProtKB-SubCell"/>
</dbReference>
<feature type="transmembrane region" description="Helical" evidence="11">
    <location>
        <begin position="255"/>
        <end position="276"/>
    </location>
</feature>
<comment type="function">
    <text evidence="11">Mannosyltransferase involved in glycosylphosphatidylinositol-anchor biosynthesis.</text>
</comment>
<feature type="transmembrane region" description="Helical" evidence="11">
    <location>
        <begin position="122"/>
        <end position="145"/>
    </location>
</feature>
<dbReference type="Proteomes" id="UP000694920">
    <property type="component" value="Unplaced"/>
</dbReference>
<reference evidence="13" key="1">
    <citation type="submission" date="2025-08" db="UniProtKB">
        <authorList>
            <consortium name="RefSeq"/>
        </authorList>
    </citation>
    <scope>IDENTIFICATION</scope>
</reference>
<dbReference type="GO" id="GO:0006506">
    <property type="term" value="P:GPI anchor biosynthetic process"/>
    <property type="evidence" value="ECO:0007669"/>
    <property type="project" value="UniProtKB-KW"/>
</dbReference>
<comment type="similarity">
    <text evidence="3 11">Belongs to the PIGV family.</text>
</comment>